<dbReference type="EMBL" id="JAVDWU010000007">
    <property type="protein sequence ID" value="MDR7151349.1"/>
    <property type="molecule type" value="Genomic_DNA"/>
</dbReference>
<sequence>MPDRWASAGSAQPQAATVPERLRFTGARALSLPVGQRRVLVQPGEELQGISEAERHVLWRTGLFEAVG</sequence>
<keyword evidence="2" id="KW-1185">Reference proteome</keyword>
<protein>
    <submittedName>
        <fullName evidence="1">Uncharacterized protein</fullName>
    </submittedName>
</protein>
<organism evidence="1 2">
    <name type="scientific">Hydrogenophaga palleronii</name>
    <dbReference type="NCBI Taxonomy" id="65655"/>
    <lineage>
        <taxon>Bacteria</taxon>
        <taxon>Pseudomonadati</taxon>
        <taxon>Pseudomonadota</taxon>
        <taxon>Betaproteobacteria</taxon>
        <taxon>Burkholderiales</taxon>
        <taxon>Comamonadaceae</taxon>
        <taxon>Hydrogenophaga</taxon>
    </lineage>
</organism>
<name>A0ABU1WQ64_9BURK</name>
<proteinExistence type="predicted"/>
<gene>
    <name evidence="1" type="ORF">J2W49_003325</name>
</gene>
<accession>A0ABU1WQ64</accession>
<evidence type="ECO:0000313" key="2">
    <source>
        <dbReference type="Proteomes" id="UP001265700"/>
    </source>
</evidence>
<dbReference type="Proteomes" id="UP001265700">
    <property type="component" value="Unassembled WGS sequence"/>
</dbReference>
<dbReference type="RefSeq" id="WP_310318572.1">
    <property type="nucleotide sequence ID" value="NZ_JAVDWU010000007.1"/>
</dbReference>
<comment type="caution">
    <text evidence="1">The sequence shown here is derived from an EMBL/GenBank/DDBJ whole genome shotgun (WGS) entry which is preliminary data.</text>
</comment>
<reference evidence="1 2" key="1">
    <citation type="submission" date="2023-07" db="EMBL/GenBank/DDBJ databases">
        <title>Sorghum-associated microbial communities from plants grown in Nebraska, USA.</title>
        <authorList>
            <person name="Schachtman D."/>
        </authorList>
    </citation>
    <scope>NUCLEOTIDE SEQUENCE [LARGE SCALE GENOMIC DNA]</scope>
    <source>
        <strain evidence="1 2">4249</strain>
    </source>
</reference>
<evidence type="ECO:0000313" key="1">
    <source>
        <dbReference type="EMBL" id="MDR7151349.1"/>
    </source>
</evidence>